<dbReference type="AlphaFoldDB" id="A0A498H9T2"/>
<gene>
    <name evidence="1" type="ORF">DVH24_028343</name>
</gene>
<comment type="caution">
    <text evidence="1">The sequence shown here is derived from an EMBL/GenBank/DDBJ whole genome shotgun (WGS) entry which is preliminary data.</text>
</comment>
<name>A0A498H9T2_MALDO</name>
<sequence length="162" mass="18890">MGAREQTARDIESDGFSITSFEITQKPSMTGVNGFRGLMLKMKQFHAVFKFFACDPSRVHRSQFYSDESQVFSFFNCNISCMVPATLKRDNYLIWKAFFDPIFCRYKLIEIVNGFETCPPQFLLDRSGNCTGILIPAFEVWYEKDQNILIQDISYSFFSNRR</sequence>
<keyword evidence="2" id="KW-1185">Reference proteome</keyword>
<reference evidence="1 2" key="1">
    <citation type="submission" date="2018-10" db="EMBL/GenBank/DDBJ databases">
        <title>A high-quality apple genome assembly.</title>
        <authorList>
            <person name="Hu J."/>
        </authorList>
    </citation>
    <scope>NUCLEOTIDE SEQUENCE [LARGE SCALE GENOMIC DNA]</scope>
    <source>
        <strain evidence="2">cv. HFTH1</strain>
        <tissue evidence="1">Young leaf</tissue>
    </source>
</reference>
<accession>A0A498H9T2</accession>
<proteinExistence type="predicted"/>
<evidence type="ECO:0000313" key="2">
    <source>
        <dbReference type="Proteomes" id="UP000290289"/>
    </source>
</evidence>
<organism evidence="1 2">
    <name type="scientific">Malus domestica</name>
    <name type="common">Apple</name>
    <name type="synonym">Pyrus malus</name>
    <dbReference type="NCBI Taxonomy" id="3750"/>
    <lineage>
        <taxon>Eukaryota</taxon>
        <taxon>Viridiplantae</taxon>
        <taxon>Streptophyta</taxon>
        <taxon>Embryophyta</taxon>
        <taxon>Tracheophyta</taxon>
        <taxon>Spermatophyta</taxon>
        <taxon>Magnoliopsida</taxon>
        <taxon>eudicotyledons</taxon>
        <taxon>Gunneridae</taxon>
        <taxon>Pentapetalae</taxon>
        <taxon>rosids</taxon>
        <taxon>fabids</taxon>
        <taxon>Rosales</taxon>
        <taxon>Rosaceae</taxon>
        <taxon>Amygdaloideae</taxon>
        <taxon>Maleae</taxon>
        <taxon>Malus</taxon>
    </lineage>
</organism>
<protein>
    <submittedName>
        <fullName evidence="1">Uncharacterized protein</fullName>
    </submittedName>
</protein>
<dbReference type="Proteomes" id="UP000290289">
    <property type="component" value="Chromosome 17"/>
</dbReference>
<dbReference type="EMBL" id="RDQH01000343">
    <property type="protein sequence ID" value="RXH68196.1"/>
    <property type="molecule type" value="Genomic_DNA"/>
</dbReference>
<evidence type="ECO:0000313" key="1">
    <source>
        <dbReference type="EMBL" id="RXH68196.1"/>
    </source>
</evidence>